<protein>
    <submittedName>
        <fullName evidence="1">Uncharacterized protein</fullName>
    </submittedName>
</protein>
<dbReference type="EMBL" id="JACGZW010000004">
    <property type="protein sequence ID" value="MBB1153982.1"/>
    <property type="molecule type" value="Genomic_DNA"/>
</dbReference>
<reference evidence="1 2" key="1">
    <citation type="submission" date="2020-08" db="EMBL/GenBank/DDBJ databases">
        <title>Amycolatopsis sp. nov. DR6-1 isolated from Dendrobium heterocarpum.</title>
        <authorList>
            <person name="Tedsree N."/>
            <person name="Kuncharoen N."/>
            <person name="Likhitwitayawuid K."/>
            <person name="Tanasupawat S."/>
        </authorList>
    </citation>
    <scope>NUCLEOTIDE SEQUENCE [LARGE SCALE GENOMIC DNA]</scope>
    <source>
        <strain evidence="1 2">DR6-1</strain>
    </source>
</reference>
<dbReference type="AlphaFoldDB" id="A0A7W3VWF9"/>
<evidence type="ECO:0000313" key="2">
    <source>
        <dbReference type="Proteomes" id="UP000526734"/>
    </source>
</evidence>
<dbReference type="RefSeq" id="WP_182891072.1">
    <property type="nucleotide sequence ID" value="NZ_JACGZW010000004.1"/>
</dbReference>
<organism evidence="1 2">
    <name type="scientific">Amycolatopsis dendrobii</name>
    <dbReference type="NCBI Taxonomy" id="2760662"/>
    <lineage>
        <taxon>Bacteria</taxon>
        <taxon>Bacillati</taxon>
        <taxon>Actinomycetota</taxon>
        <taxon>Actinomycetes</taxon>
        <taxon>Pseudonocardiales</taxon>
        <taxon>Pseudonocardiaceae</taxon>
        <taxon>Amycolatopsis</taxon>
    </lineage>
</organism>
<accession>A0A7W3VWF9</accession>
<keyword evidence="2" id="KW-1185">Reference proteome</keyword>
<name>A0A7W3VWF9_9PSEU</name>
<sequence length="94" mass="10268">MKFELNPNLENELSKAIEAKMPELISDTQSRYDAAMVEFAKIHNGQPADEIVAAWQAEFGGAMTMDEQVVEAIAEAISQGEEPPGVTFRAAEGR</sequence>
<evidence type="ECO:0000313" key="1">
    <source>
        <dbReference type="EMBL" id="MBB1153982.1"/>
    </source>
</evidence>
<gene>
    <name evidence="1" type="ORF">H4281_12640</name>
</gene>
<comment type="caution">
    <text evidence="1">The sequence shown here is derived from an EMBL/GenBank/DDBJ whole genome shotgun (WGS) entry which is preliminary data.</text>
</comment>
<proteinExistence type="predicted"/>
<dbReference type="Proteomes" id="UP000526734">
    <property type="component" value="Unassembled WGS sequence"/>
</dbReference>